<organism evidence="1 2">
    <name type="scientific">Legionella maceachernii</name>
    <dbReference type="NCBI Taxonomy" id="466"/>
    <lineage>
        <taxon>Bacteria</taxon>
        <taxon>Pseudomonadati</taxon>
        <taxon>Pseudomonadota</taxon>
        <taxon>Gammaproteobacteria</taxon>
        <taxon>Legionellales</taxon>
        <taxon>Legionellaceae</taxon>
        <taxon>Legionella</taxon>
    </lineage>
</organism>
<accession>A0A0W0W6I7</accession>
<dbReference type="RefSeq" id="WP_058451868.1">
    <property type="nucleotide sequence ID" value="NZ_CAAAIB010000010.1"/>
</dbReference>
<proteinExistence type="predicted"/>
<dbReference type="AlphaFoldDB" id="A0A0W0W6I7"/>
<dbReference type="EMBL" id="LNYL01000027">
    <property type="protein sequence ID" value="KTD28020.1"/>
    <property type="molecule type" value="Genomic_DNA"/>
</dbReference>
<reference evidence="1 2" key="1">
    <citation type="submission" date="2015-11" db="EMBL/GenBank/DDBJ databases">
        <title>Genomic analysis of 38 Legionella species identifies large and diverse effector repertoires.</title>
        <authorList>
            <person name="Burstein D."/>
            <person name="Amaro F."/>
            <person name="Zusman T."/>
            <person name="Lifshitz Z."/>
            <person name="Cohen O."/>
            <person name="Gilbert J.A."/>
            <person name="Pupko T."/>
            <person name="Shuman H.A."/>
            <person name="Segal G."/>
        </authorList>
    </citation>
    <scope>NUCLEOTIDE SEQUENCE [LARGE SCALE GENOMIC DNA]</scope>
    <source>
        <strain evidence="1 2">PX-1-G2-E2</strain>
    </source>
</reference>
<sequence>MEKKTWGESGYDILNKEQNITTRFSPAFGMRSITISRIDNLAQSIDFDPALTESINQKESTYDY</sequence>
<name>A0A0W0W6I7_9GAMM</name>
<keyword evidence="2" id="KW-1185">Reference proteome</keyword>
<dbReference type="Proteomes" id="UP000054908">
    <property type="component" value="Unassembled WGS sequence"/>
</dbReference>
<evidence type="ECO:0000313" key="1">
    <source>
        <dbReference type="EMBL" id="KTD28020.1"/>
    </source>
</evidence>
<dbReference type="OrthoDB" id="5645725at2"/>
<comment type="caution">
    <text evidence="1">The sequence shown here is derived from an EMBL/GenBank/DDBJ whole genome shotgun (WGS) entry which is preliminary data.</text>
</comment>
<evidence type="ECO:0000313" key="2">
    <source>
        <dbReference type="Proteomes" id="UP000054908"/>
    </source>
</evidence>
<gene>
    <name evidence="1" type="ORF">Lmac_1079</name>
</gene>
<protein>
    <submittedName>
        <fullName evidence="1">Uncharacterized protein</fullName>
    </submittedName>
</protein>
<dbReference type="PATRIC" id="fig|466.6.peg.1148"/>